<proteinExistence type="predicted"/>
<evidence type="ECO:0000313" key="1">
    <source>
        <dbReference type="EMBL" id="MPC55801.1"/>
    </source>
</evidence>
<sequence>MCLACRAVGGAAIEYFMLFDMDRPVLRLRGSPVLQLGTLQAWLHESTVRLNWGISIPRLSPGIEHKITQLIIYTPLEMLAGWLGGVRLRDGGEQVRAGVMWFHLHLINPSVL</sequence>
<dbReference type="Proteomes" id="UP000324222">
    <property type="component" value="Unassembled WGS sequence"/>
</dbReference>
<reference evidence="1 2" key="1">
    <citation type="submission" date="2019-05" db="EMBL/GenBank/DDBJ databases">
        <title>Another draft genome of Portunus trituberculatus and its Hox gene families provides insights of decapod evolution.</title>
        <authorList>
            <person name="Jeong J.-H."/>
            <person name="Song I."/>
            <person name="Kim S."/>
            <person name="Choi T."/>
            <person name="Kim D."/>
            <person name="Ryu S."/>
            <person name="Kim W."/>
        </authorList>
    </citation>
    <scope>NUCLEOTIDE SEQUENCE [LARGE SCALE GENOMIC DNA]</scope>
    <source>
        <tissue evidence="1">Muscle</tissue>
    </source>
</reference>
<dbReference type="EMBL" id="VSRR010013445">
    <property type="protein sequence ID" value="MPC55801.1"/>
    <property type="molecule type" value="Genomic_DNA"/>
</dbReference>
<name>A0A5B7G776_PORTR</name>
<evidence type="ECO:0000313" key="2">
    <source>
        <dbReference type="Proteomes" id="UP000324222"/>
    </source>
</evidence>
<organism evidence="1 2">
    <name type="scientific">Portunus trituberculatus</name>
    <name type="common">Swimming crab</name>
    <name type="synonym">Neptunus trituberculatus</name>
    <dbReference type="NCBI Taxonomy" id="210409"/>
    <lineage>
        <taxon>Eukaryota</taxon>
        <taxon>Metazoa</taxon>
        <taxon>Ecdysozoa</taxon>
        <taxon>Arthropoda</taxon>
        <taxon>Crustacea</taxon>
        <taxon>Multicrustacea</taxon>
        <taxon>Malacostraca</taxon>
        <taxon>Eumalacostraca</taxon>
        <taxon>Eucarida</taxon>
        <taxon>Decapoda</taxon>
        <taxon>Pleocyemata</taxon>
        <taxon>Brachyura</taxon>
        <taxon>Eubrachyura</taxon>
        <taxon>Portunoidea</taxon>
        <taxon>Portunidae</taxon>
        <taxon>Portuninae</taxon>
        <taxon>Portunus</taxon>
    </lineage>
</organism>
<comment type="caution">
    <text evidence="1">The sequence shown here is derived from an EMBL/GenBank/DDBJ whole genome shotgun (WGS) entry which is preliminary data.</text>
</comment>
<gene>
    <name evidence="1" type="ORF">E2C01_049745</name>
</gene>
<protein>
    <submittedName>
        <fullName evidence="1">Uncharacterized protein</fullName>
    </submittedName>
</protein>
<accession>A0A5B7G776</accession>
<dbReference type="AlphaFoldDB" id="A0A5B7G776"/>
<keyword evidence="2" id="KW-1185">Reference proteome</keyword>